<dbReference type="InterPro" id="IPR042271">
    <property type="entry name" value="Zinicin_2_N"/>
</dbReference>
<gene>
    <name evidence="2" type="ORF">AXF14_00745</name>
</gene>
<dbReference type="AlphaFoldDB" id="A0A0X8JD56"/>
<dbReference type="PANTHER" id="PTHR39420:SF2">
    <property type="entry name" value="HYDROLASE"/>
    <property type="match status" value="1"/>
</dbReference>
<dbReference type="Proteomes" id="UP000065220">
    <property type="component" value="Chromosome"/>
</dbReference>
<accession>A0A0X8JD56</accession>
<dbReference type="STRING" id="111015.AXF14_00745"/>
<dbReference type="SUPFAM" id="SSF55486">
    <property type="entry name" value="Metalloproteases ('zincins'), catalytic domain"/>
    <property type="match status" value="1"/>
</dbReference>
<dbReference type="NCBIfam" id="TIGR03624">
    <property type="entry name" value="putative hydrolase"/>
    <property type="match status" value="1"/>
</dbReference>
<name>A0A0X8JD56_ACTRD</name>
<evidence type="ECO:0000256" key="1">
    <source>
        <dbReference type="SAM" id="MobiDB-lite"/>
    </source>
</evidence>
<dbReference type="EMBL" id="CP014228">
    <property type="protein sequence ID" value="AMD86399.1"/>
    <property type="molecule type" value="Genomic_DNA"/>
</dbReference>
<dbReference type="KEGG" id="ard:AXF14_00745"/>
<keyword evidence="2" id="KW-0378">Hydrolase</keyword>
<organism evidence="2 3">
    <name type="scientific">Actinomyces radicidentis</name>
    <dbReference type="NCBI Taxonomy" id="111015"/>
    <lineage>
        <taxon>Bacteria</taxon>
        <taxon>Bacillati</taxon>
        <taxon>Actinomycetota</taxon>
        <taxon>Actinomycetes</taxon>
        <taxon>Actinomycetales</taxon>
        <taxon>Actinomycetaceae</taxon>
        <taxon>Actinomyces</taxon>
    </lineage>
</organism>
<dbReference type="Gene3D" id="1.20.150.30">
    <property type="entry name" value="Zincin-like metallopeptidase, N-terminal domain"/>
    <property type="match status" value="1"/>
</dbReference>
<reference evidence="3" key="1">
    <citation type="submission" date="2016-02" db="EMBL/GenBank/DDBJ databases">
        <authorList>
            <person name="Holder M.E."/>
            <person name="Ajami N.J."/>
            <person name="Petrosino J.F."/>
        </authorList>
    </citation>
    <scope>NUCLEOTIDE SEQUENCE [LARGE SCALE GENOMIC DNA]</scope>
    <source>
        <strain evidence="3">CCUG 36733</strain>
    </source>
</reference>
<feature type="region of interest" description="Disordered" evidence="1">
    <location>
        <begin position="460"/>
        <end position="501"/>
    </location>
</feature>
<evidence type="ECO:0000313" key="3">
    <source>
        <dbReference type="Proteomes" id="UP000065220"/>
    </source>
</evidence>
<feature type="compositionally biased region" description="Acidic residues" evidence="1">
    <location>
        <begin position="483"/>
        <end position="494"/>
    </location>
</feature>
<feature type="compositionally biased region" description="Low complexity" evidence="1">
    <location>
        <begin position="471"/>
        <end position="482"/>
    </location>
</feature>
<dbReference type="RefSeq" id="WP_067939126.1">
    <property type="nucleotide sequence ID" value="NZ_CP014228.1"/>
</dbReference>
<dbReference type="OrthoDB" id="8478472at2"/>
<protein>
    <submittedName>
        <fullName evidence="2">Hydrolase</fullName>
    </submittedName>
</protein>
<proteinExistence type="predicted"/>
<dbReference type="Pfam" id="PF10103">
    <property type="entry name" value="Zincin_2"/>
    <property type="match status" value="1"/>
</dbReference>
<dbReference type="InterPro" id="IPR018766">
    <property type="entry name" value="Zinicin_2"/>
</dbReference>
<dbReference type="GO" id="GO:0016787">
    <property type="term" value="F:hydrolase activity"/>
    <property type="evidence" value="ECO:0007669"/>
    <property type="project" value="UniProtKB-KW"/>
</dbReference>
<keyword evidence="3" id="KW-1185">Reference proteome</keyword>
<evidence type="ECO:0000313" key="2">
    <source>
        <dbReference type="EMBL" id="AMD86399.1"/>
    </source>
</evidence>
<dbReference type="PANTHER" id="PTHR39420">
    <property type="match status" value="1"/>
</dbReference>
<sequence>MSEDPFDEIEELLSSMFGPQMAGDAVDALRSSGVDPSQLARMSGMGDLSELSPGQLMAMRAQLQQLFAASSDEPVNWQMGQDLVLQTARATGDPTITSGSADQVRQALSVADLWLDTATDLMPAPGGREAWSRSTWVERTLPVWKEVVAPVAEAATTALAGALERQMKQLPPEMAQATQQMGALSKIMRSMAGTAFGLQLGQAIGQLGGESVSATDVGLPLTREPGTALVPANVTAFAEGLEADEDQVRMFLAVREAAAARLYAHVPWLRSQLMAAVETYAREITIDTDAVEEAVAQVDPNDPEALRAALEGGMFAPQETEAQAEALERLETLLALVEGWVEVVTARATIPHLPRAVALREMVRRRRLQGGAAEQVFARLIGLEFRPRLVREAAQLWETIGAEVGDAERDAFWQHPDVMPTPSELANPEDFLAMRRAAQDLDSEIDDDLASLLDGTLGYADGAQEADENSPEGLGDAAADGASSDEDGDADDEGGSPAPTV</sequence>